<comment type="caution">
    <text evidence="1">The sequence shown here is derived from an EMBL/GenBank/DDBJ whole genome shotgun (WGS) entry which is preliminary data.</text>
</comment>
<dbReference type="PANTHER" id="PTHR11439">
    <property type="entry name" value="GAG-POL-RELATED RETROTRANSPOSON"/>
    <property type="match status" value="1"/>
</dbReference>
<dbReference type="EMBL" id="JAJFAZ020000001">
    <property type="protein sequence ID" value="KAI5355757.1"/>
    <property type="molecule type" value="Genomic_DNA"/>
</dbReference>
<protein>
    <recommendedName>
        <fullName evidence="3">Transposable element protein</fullName>
    </recommendedName>
</protein>
<dbReference type="AlphaFoldDB" id="A0AAD5F745"/>
<proteinExistence type="predicted"/>
<evidence type="ECO:0000313" key="2">
    <source>
        <dbReference type="Proteomes" id="UP001054821"/>
    </source>
</evidence>
<accession>A0AAD5F745</accession>
<gene>
    <name evidence="1" type="ORF">L3X38_008652</name>
</gene>
<keyword evidence="2" id="KW-1185">Reference proteome</keyword>
<reference evidence="1 2" key="1">
    <citation type="journal article" date="2022" name="G3 (Bethesda)">
        <title>Whole-genome sequence and methylome profiling of the almond [Prunus dulcis (Mill.) D.A. Webb] cultivar 'Nonpareil'.</title>
        <authorList>
            <person name="D'Amico-Willman K.M."/>
            <person name="Ouma W.Z."/>
            <person name="Meulia T."/>
            <person name="Sideli G.M."/>
            <person name="Gradziel T.M."/>
            <person name="Fresnedo-Ramirez J."/>
        </authorList>
    </citation>
    <scope>NUCLEOTIDE SEQUENCE [LARGE SCALE GENOMIC DNA]</scope>
    <source>
        <strain evidence="1">Clone GOH B32 T37-40</strain>
    </source>
</reference>
<evidence type="ECO:0000313" key="1">
    <source>
        <dbReference type="EMBL" id="KAI5355757.1"/>
    </source>
</evidence>
<dbReference type="PANTHER" id="PTHR11439:SF467">
    <property type="entry name" value="INTEGRASE CATALYTIC DOMAIN-CONTAINING PROTEIN"/>
    <property type="match status" value="1"/>
</dbReference>
<dbReference type="Proteomes" id="UP001054821">
    <property type="component" value="Chromosome 1"/>
</dbReference>
<name>A0AAD5F745_PRUDU</name>
<evidence type="ECO:0008006" key="3">
    <source>
        <dbReference type="Google" id="ProtNLM"/>
    </source>
</evidence>
<organism evidence="1 2">
    <name type="scientific">Prunus dulcis</name>
    <name type="common">Almond</name>
    <name type="synonym">Amygdalus dulcis</name>
    <dbReference type="NCBI Taxonomy" id="3755"/>
    <lineage>
        <taxon>Eukaryota</taxon>
        <taxon>Viridiplantae</taxon>
        <taxon>Streptophyta</taxon>
        <taxon>Embryophyta</taxon>
        <taxon>Tracheophyta</taxon>
        <taxon>Spermatophyta</taxon>
        <taxon>Magnoliopsida</taxon>
        <taxon>eudicotyledons</taxon>
        <taxon>Gunneridae</taxon>
        <taxon>Pentapetalae</taxon>
        <taxon>rosids</taxon>
        <taxon>fabids</taxon>
        <taxon>Rosales</taxon>
        <taxon>Rosaceae</taxon>
        <taxon>Amygdaloideae</taxon>
        <taxon>Amygdaleae</taxon>
        <taxon>Prunus</taxon>
    </lineage>
</organism>
<sequence>MKDLGALKYFLGIEVSRSTQGIFLSHRKYILDLLAETGKSACEPVDTPTVVNHNLTIDTDQFMHNPGIQHMEAIDHILQYLKSSPGKSILFSKNKNLDIEGYTDSDYAGSKFDGKSISGYASFV</sequence>